<dbReference type="OrthoDB" id="6267135at2759"/>
<dbReference type="Proteomes" id="UP000281553">
    <property type="component" value="Unassembled WGS sequence"/>
</dbReference>
<organism evidence="2 3">
    <name type="scientific">Dibothriocephalus latus</name>
    <name type="common">Fish tapeworm</name>
    <name type="synonym">Diphyllobothrium latum</name>
    <dbReference type="NCBI Taxonomy" id="60516"/>
    <lineage>
        <taxon>Eukaryota</taxon>
        <taxon>Metazoa</taxon>
        <taxon>Spiralia</taxon>
        <taxon>Lophotrochozoa</taxon>
        <taxon>Platyhelminthes</taxon>
        <taxon>Cestoda</taxon>
        <taxon>Eucestoda</taxon>
        <taxon>Diphyllobothriidea</taxon>
        <taxon>Diphyllobothriidae</taxon>
        <taxon>Dibothriocephalus</taxon>
    </lineage>
</organism>
<evidence type="ECO:0000256" key="1">
    <source>
        <dbReference type="SAM" id="Coils"/>
    </source>
</evidence>
<evidence type="ECO:0000313" key="3">
    <source>
        <dbReference type="Proteomes" id="UP000281553"/>
    </source>
</evidence>
<dbReference type="EMBL" id="UYRU01060273">
    <property type="protein sequence ID" value="VDN14753.1"/>
    <property type="molecule type" value="Genomic_DNA"/>
</dbReference>
<feature type="coiled-coil region" evidence="1">
    <location>
        <begin position="1"/>
        <end position="126"/>
    </location>
</feature>
<reference evidence="2 3" key="1">
    <citation type="submission" date="2018-11" db="EMBL/GenBank/DDBJ databases">
        <authorList>
            <consortium name="Pathogen Informatics"/>
        </authorList>
    </citation>
    <scope>NUCLEOTIDE SEQUENCE [LARGE SCALE GENOMIC DNA]</scope>
</reference>
<keyword evidence="1" id="KW-0175">Coiled coil</keyword>
<dbReference type="Gene3D" id="1.10.287.1490">
    <property type="match status" value="1"/>
</dbReference>
<name>A0A3P7LUT3_DIBLA</name>
<keyword evidence="3" id="KW-1185">Reference proteome</keyword>
<accession>A0A3P7LUT3</accession>
<dbReference type="SUPFAM" id="SSF57997">
    <property type="entry name" value="Tropomyosin"/>
    <property type="match status" value="1"/>
</dbReference>
<proteinExistence type="predicted"/>
<gene>
    <name evidence="2" type="ORF">DILT_LOCUS10584</name>
</gene>
<sequence length="141" mass="16715">MEGKQRRIEEVEGRMNTLKMQVAEMENAFGRSETRVDETSQRLQMEREETARLQFQIDSMTTERDKLQQELDEIFQAKTNLQKQNKYLEKKYLSAVCERDEAATDCSKLNSELKEAEKRLHDFEADALSWASKYQVWQILL</sequence>
<dbReference type="AlphaFoldDB" id="A0A3P7LUT3"/>
<protein>
    <submittedName>
        <fullName evidence="2">Uncharacterized protein</fullName>
    </submittedName>
</protein>
<evidence type="ECO:0000313" key="2">
    <source>
        <dbReference type="EMBL" id="VDN14753.1"/>
    </source>
</evidence>